<feature type="transmembrane region" description="Helical" evidence="1">
    <location>
        <begin position="52"/>
        <end position="72"/>
    </location>
</feature>
<dbReference type="PATRIC" id="fig|230361.4.peg.1558"/>
<keyword evidence="3" id="KW-1185">Reference proteome</keyword>
<feature type="transmembrane region" description="Helical" evidence="1">
    <location>
        <begin position="14"/>
        <end position="37"/>
    </location>
</feature>
<sequence>MALNRITILKKIDLAKFILFLSAYIPLFIIMGIKYFLKFIYNINMPYLKLTIPLPIIPIIILIVIILLIYNFKKIINNSKSETEKFFVVNRIDEKNDIILTYLVPYFFSFVSISSTEEFLCCIVIFIIIFMIYINSEILYINPLFIFLGYNFYKIYSKNTNLLLISKIDVNRRLGKKIGVMQLSSKVYMVSDDNE</sequence>
<accession>A0A0U3EAE0</accession>
<reference evidence="2 3" key="1">
    <citation type="submission" date="2015-04" db="EMBL/GenBank/DDBJ databases">
        <title>The complete genome sequence of the rumen methanogen Methanobrevibacter millerae SM9.</title>
        <authorList>
            <person name="Leahy S.C."/>
            <person name="Kelly W.J."/>
            <person name="Pacheco D.M."/>
            <person name="Li D."/>
            <person name="Altermann E."/>
            <person name="Attwood G.T."/>
        </authorList>
    </citation>
    <scope>NUCLEOTIDE SEQUENCE [LARGE SCALE GENOMIC DNA]</scope>
    <source>
        <strain evidence="2 3">SM9</strain>
    </source>
</reference>
<organism evidence="2 3">
    <name type="scientific">Methanobrevibacter millerae</name>
    <dbReference type="NCBI Taxonomy" id="230361"/>
    <lineage>
        <taxon>Archaea</taxon>
        <taxon>Methanobacteriati</taxon>
        <taxon>Methanobacteriota</taxon>
        <taxon>Methanomada group</taxon>
        <taxon>Methanobacteria</taxon>
        <taxon>Methanobacteriales</taxon>
        <taxon>Methanobacteriaceae</taxon>
        <taxon>Methanobrevibacter</taxon>
    </lineage>
</organism>
<feature type="transmembrane region" description="Helical" evidence="1">
    <location>
        <begin position="99"/>
        <end position="132"/>
    </location>
</feature>
<gene>
    <name evidence="2" type="ORF">sm9_1510</name>
</gene>
<name>A0A0U3EAE0_9EURY</name>
<dbReference type="EMBL" id="CP011266">
    <property type="protein sequence ID" value="ALT69288.1"/>
    <property type="molecule type" value="Genomic_DNA"/>
</dbReference>
<keyword evidence="1" id="KW-1133">Transmembrane helix</keyword>
<evidence type="ECO:0000256" key="1">
    <source>
        <dbReference type="SAM" id="Phobius"/>
    </source>
</evidence>
<keyword evidence="1" id="KW-0472">Membrane</keyword>
<dbReference type="Proteomes" id="UP000067738">
    <property type="component" value="Chromosome"/>
</dbReference>
<protein>
    <submittedName>
        <fullName evidence="2">Uncharacterized protein</fullName>
    </submittedName>
</protein>
<dbReference type="AlphaFoldDB" id="A0A0U3EAE0"/>
<proteinExistence type="predicted"/>
<evidence type="ECO:0000313" key="2">
    <source>
        <dbReference type="EMBL" id="ALT69288.1"/>
    </source>
</evidence>
<keyword evidence="1" id="KW-0812">Transmembrane</keyword>
<dbReference type="KEGG" id="mmil:sm9_1510"/>
<evidence type="ECO:0000313" key="3">
    <source>
        <dbReference type="Proteomes" id="UP000067738"/>
    </source>
</evidence>